<dbReference type="AlphaFoldDB" id="A0A067S5Z3"/>
<name>A0A067S5Z3_GALM3</name>
<reference evidence="2" key="1">
    <citation type="journal article" date="2014" name="Proc. Natl. Acad. Sci. U.S.A.">
        <title>Extensive sampling of basidiomycete genomes demonstrates inadequacy of the white-rot/brown-rot paradigm for wood decay fungi.</title>
        <authorList>
            <person name="Riley R."/>
            <person name="Salamov A.A."/>
            <person name="Brown D.W."/>
            <person name="Nagy L.G."/>
            <person name="Floudas D."/>
            <person name="Held B.W."/>
            <person name="Levasseur A."/>
            <person name="Lombard V."/>
            <person name="Morin E."/>
            <person name="Otillar R."/>
            <person name="Lindquist E.A."/>
            <person name="Sun H."/>
            <person name="LaButti K.M."/>
            <person name="Schmutz J."/>
            <person name="Jabbour D."/>
            <person name="Luo H."/>
            <person name="Baker S.E."/>
            <person name="Pisabarro A.G."/>
            <person name="Walton J.D."/>
            <person name="Blanchette R.A."/>
            <person name="Henrissat B."/>
            <person name="Martin F."/>
            <person name="Cullen D."/>
            <person name="Hibbett D.S."/>
            <person name="Grigoriev I.V."/>
        </authorList>
    </citation>
    <scope>NUCLEOTIDE SEQUENCE [LARGE SCALE GENOMIC DNA]</scope>
    <source>
        <strain evidence="2">CBS 339.88</strain>
    </source>
</reference>
<proteinExistence type="predicted"/>
<dbReference type="EMBL" id="KL142426">
    <property type="protein sequence ID" value="KDR66231.1"/>
    <property type="molecule type" value="Genomic_DNA"/>
</dbReference>
<accession>A0A067S5Z3</accession>
<protein>
    <submittedName>
        <fullName evidence="1">Uncharacterized protein</fullName>
    </submittedName>
</protein>
<evidence type="ECO:0000313" key="2">
    <source>
        <dbReference type="Proteomes" id="UP000027222"/>
    </source>
</evidence>
<dbReference type="HOGENOM" id="CLU_2306373_0_0_1"/>
<keyword evidence="2" id="KW-1185">Reference proteome</keyword>
<gene>
    <name evidence="1" type="ORF">GALMADRAFT_1208171</name>
</gene>
<organism evidence="1 2">
    <name type="scientific">Galerina marginata (strain CBS 339.88)</name>
    <dbReference type="NCBI Taxonomy" id="685588"/>
    <lineage>
        <taxon>Eukaryota</taxon>
        <taxon>Fungi</taxon>
        <taxon>Dikarya</taxon>
        <taxon>Basidiomycota</taxon>
        <taxon>Agaricomycotina</taxon>
        <taxon>Agaricomycetes</taxon>
        <taxon>Agaricomycetidae</taxon>
        <taxon>Agaricales</taxon>
        <taxon>Agaricineae</taxon>
        <taxon>Strophariaceae</taxon>
        <taxon>Galerina</taxon>
    </lineage>
</organism>
<sequence length="100" mass="11211">MQESSCLCQVECNSQFHIDLSIFICPEISLWPGRKGKAGLKKACWEAGWLVDPEWTFSTDIVDVVVINERDAINRMQCSGTSSSQEFEQAVGIHMRDANS</sequence>
<dbReference type="Proteomes" id="UP000027222">
    <property type="component" value="Unassembled WGS sequence"/>
</dbReference>
<evidence type="ECO:0000313" key="1">
    <source>
        <dbReference type="EMBL" id="KDR66231.1"/>
    </source>
</evidence>